<evidence type="ECO:0000313" key="8">
    <source>
        <dbReference type="Proteomes" id="UP000004416"/>
    </source>
</evidence>
<feature type="domain" description="RNA polymerase sigma-70 region 2" evidence="5">
    <location>
        <begin position="35"/>
        <end position="96"/>
    </location>
</feature>
<dbReference type="Gene3D" id="1.10.10.10">
    <property type="entry name" value="Winged helix-like DNA-binding domain superfamily/Winged helix DNA-binding domain"/>
    <property type="match status" value="1"/>
</dbReference>
<dbReference type="PATRIC" id="fig|537010.4.peg.1884"/>
<dbReference type="Gene3D" id="1.10.1740.10">
    <property type="match status" value="1"/>
</dbReference>
<dbReference type="Pfam" id="PF04542">
    <property type="entry name" value="Sigma70_r2"/>
    <property type="match status" value="1"/>
</dbReference>
<dbReference type="PANTHER" id="PTHR43133">
    <property type="entry name" value="RNA POLYMERASE ECF-TYPE SIGMA FACTO"/>
    <property type="match status" value="1"/>
</dbReference>
<dbReference type="HOGENOM" id="CLU_047691_3_4_9"/>
<gene>
    <name evidence="7" type="ORF">HMPREF0322_02012</name>
</gene>
<dbReference type="GO" id="GO:0016987">
    <property type="term" value="F:sigma factor activity"/>
    <property type="evidence" value="ECO:0007669"/>
    <property type="project" value="UniProtKB-KW"/>
</dbReference>
<keyword evidence="4" id="KW-0804">Transcription</keyword>
<dbReference type="SUPFAM" id="SSF88659">
    <property type="entry name" value="Sigma3 and sigma4 domains of RNA polymerase sigma factors"/>
    <property type="match status" value="1"/>
</dbReference>
<evidence type="ECO:0000313" key="7">
    <source>
        <dbReference type="EMBL" id="EHL07253.1"/>
    </source>
</evidence>
<dbReference type="InterPro" id="IPR007627">
    <property type="entry name" value="RNA_pol_sigma70_r2"/>
</dbReference>
<dbReference type="EMBL" id="AFZX01000045">
    <property type="protein sequence ID" value="EHL07253.1"/>
    <property type="molecule type" value="Genomic_DNA"/>
</dbReference>
<dbReference type="Proteomes" id="UP000004416">
    <property type="component" value="Unassembled WGS sequence"/>
</dbReference>
<comment type="caution">
    <text evidence="7">The sequence shown here is derived from an EMBL/GenBank/DDBJ whole genome shotgun (WGS) entry which is preliminary data.</text>
</comment>
<protein>
    <submittedName>
        <fullName evidence="7">Sigma-70 region 2</fullName>
    </submittedName>
</protein>
<accession>G9XM26</accession>
<dbReference type="GO" id="GO:0003677">
    <property type="term" value="F:DNA binding"/>
    <property type="evidence" value="ECO:0007669"/>
    <property type="project" value="InterPro"/>
</dbReference>
<sequence length="181" mass="21207">MRKTSGGLALIDEDALLKKIRNGDEASLDKLVVFYYPDILRYCLWHTPNRPTAEDATQDTFLKAIRHLDAYVHRGKFRAYLYKIAANVCIDYSRKKIPEQLPDNLPEYEHQLERIESDANLVWLLRSLPDEQREVVLLRFAHELKVREIAEVISVPMRTVQSRLRSALKRLEKDFIGREES</sequence>
<evidence type="ECO:0000256" key="4">
    <source>
        <dbReference type="ARBA" id="ARBA00023163"/>
    </source>
</evidence>
<dbReference type="InterPro" id="IPR036388">
    <property type="entry name" value="WH-like_DNA-bd_sf"/>
</dbReference>
<dbReference type="RefSeq" id="WP_005811484.1">
    <property type="nucleotide sequence ID" value="NZ_JH414464.1"/>
</dbReference>
<evidence type="ECO:0000259" key="6">
    <source>
        <dbReference type="Pfam" id="PF08281"/>
    </source>
</evidence>
<evidence type="ECO:0000256" key="2">
    <source>
        <dbReference type="ARBA" id="ARBA00023015"/>
    </source>
</evidence>
<organism evidence="7 8">
    <name type="scientific">Desulfitobacterium hafniense DP7</name>
    <dbReference type="NCBI Taxonomy" id="537010"/>
    <lineage>
        <taxon>Bacteria</taxon>
        <taxon>Bacillati</taxon>
        <taxon>Bacillota</taxon>
        <taxon>Clostridia</taxon>
        <taxon>Eubacteriales</taxon>
        <taxon>Desulfitobacteriaceae</taxon>
        <taxon>Desulfitobacterium</taxon>
    </lineage>
</organism>
<dbReference type="InterPro" id="IPR039425">
    <property type="entry name" value="RNA_pol_sigma-70-like"/>
</dbReference>
<feature type="domain" description="RNA polymerase sigma factor 70 region 4 type 2" evidence="6">
    <location>
        <begin position="124"/>
        <end position="171"/>
    </location>
</feature>
<dbReference type="InterPro" id="IPR013249">
    <property type="entry name" value="RNA_pol_sigma70_r4_t2"/>
</dbReference>
<dbReference type="SUPFAM" id="SSF88946">
    <property type="entry name" value="Sigma2 domain of RNA polymerase sigma factors"/>
    <property type="match status" value="1"/>
</dbReference>
<dbReference type="PANTHER" id="PTHR43133:SF25">
    <property type="entry name" value="RNA POLYMERASE SIGMA FACTOR RFAY-RELATED"/>
    <property type="match status" value="1"/>
</dbReference>
<dbReference type="GO" id="GO:0006352">
    <property type="term" value="P:DNA-templated transcription initiation"/>
    <property type="evidence" value="ECO:0007669"/>
    <property type="project" value="InterPro"/>
</dbReference>
<dbReference type="AlphaFoldDB" id="G9XM26"/>
<keyword evidence="3" id="KW-0731">Sigma factor</keyword>
<dbReference type="NCBIfam" id="TIGR02937">
    <property type="entry name" value="sigma70-ECF"/>
    <property type="match status" value="1"/>
</dbReference>
<dbReference type="InterPro" id="IPR014284">
    <property type="entry name" value="RNA_pol_sigma-70_dom"/>
</dbReference>
<dbReference type="Pfam" id="PF08281">
    <property type="entry name" value="Sigma70_r4_2"/>
    <property type="match status" value="1"/>
</dbReference>
<evidence type="ECO:0000256" key="1">
    <source>
        <dbReference type="ARBA" id="ARBA00010641"/>
    </source>
</evidence>
<comment type="similarity">
    <text evidence="1">Belongs to the sigma-70 factor family. ECF subfamily.</text>
</comment>
<evidence type="ECO:0000259" key="5">
    <source>
        <dbReference type="Pfam" id="PF04542"/>
    </source>
</evidence>
<proteinExistence type="inferred from homology"/>
<dbReference type="InterPro" id="IPR013324">
    <property type="entry name" value="RNA_pol_sigma_r3/r4-like"/>
</dbReference>
<keyword evidence="2" id="KW-0805">Transcription regulation</keyword>
<dbReference type="CDD" id="cd06171">
    <property type="entry name" value="Sigma70_r4"/>
    <property type="match status" value="1"/>
</dbReference>
<dbReference type="InterPro" id="IPR013325">
    <property type="entry name" value="RNA_pol_sigma_r2"/>
</dbReference>
<evidence type="ECO:0000256" key="3">
    <source>
        <dbReference type="ARBA" id="ARBA00023082"/>
    </source>
</evidence>
<reference evidence="7 8" key="1">
    <citation type="submission" date="2011-08" db="EMBL/GenBank/DDBJ databases">
        <authorList>
            <person name="Weinstock G."/>
            <person name="Sodergren E."/>
            <person name="Clifton S."/>
            <person name="Fulton L."/>
            <person name="Fulton B."/>
            <person name="Courtney L."/>
            <person name="Fronick C."/>
            <person name="Harrison M."/>
            <person name="Strong C."/>
            <person name="Farmer C."/>
            <person name="Delahaunty K."/>
            <person name="Markovic C."/>
            <person name="Hall O."/>
            <person name="Minx P."/>
            <person name="Tomlinson C."/>
            <person name="Mitreva M."/>
            <person name="Hou S."/>
            <person name="Chen J."/>
            <person name="Wollam A."/>
            <person name="Pepin K.H."/>
            <person name="Johnson M."/>
            <person name="Bhonagiri V."/>
            <person name="Zhang X."/>
            <person name="Suruliraj S."/>
            <person name="Warren W."/>
            <person name="Chinwalla A."/>
            <person name="Mardis E.R."/>
            <person name="Wilson R.K."/>
        </authorList>
    </citation>
    <scope>NUCLEOTIDE SEQUENCE [LARGE SCALE GENOMIC DNA]</scope>
    <source>
        <strain evidence="7 8">DP7</strain>
    </source>
</reference>
<name>G9XM26_DESHA</name>